<protein>
    <submittedName>
        <fullName evidence="1">Uncharacterized protein</fullName>
    </submittedName>
</protein>
<dbReference type="EMBL" id="JACHBI010000017">
    <property type="protein sequence ID" value="MBB5577153.1"/>
    <property type="molecule type" value="Genomic_DNA"/>
</dbReference>
<evidence type="ECO:0000313" key="1">
    <source>
        <dbReference type="EMBL" id="MBB5577153.1"/>
    </source>
</evidence>
<name>A0A7W8XX25_9HYPH</name>
<sequence>MPASEACRARVRVRWKGDNLAKLSEGRREKLLSGLRRVLTT</sequence>
<evidence type="ECO:0000313" key="2">
    <source>
        <dbReference type="Proteomes" id="UP000549882"/>
    </source>
</evidence>
<reference evidence="1 2" key="1">
    <citation type="submission" date="2020-08" db="EMBL/GenBank/DDBJ databases">
        <title>Genomic Encyclopedia of Type Strains, Phase IV (KMG-V): Genome sequencing to study the core and pangenomes of soil and plant-associated prokaryotes.</title>
        <authorList>
            <person name="Whitman W."/>
        </authorList>
    </citation>
    <scope>NUCLEOTIDE SEQUENCE [LARGE SCALE GENOMIC DNA]</scope>
    <source>
        <strain evidence="1 2">SEMIA 4064</strain>
    </source>
</reference>
<accession>A0A7W8XX25</accession>
<dbReference type="AlphaFoldDB" id="A0A7W8XX25"/>
<comment type="caution">
    <text evidence="1">The sequence shown here is derived from an EMBL/GenBank/DDBJ whole genome shotgun (WGS) entry which is preliminary data.</text>
</comment>
<organism evidence="1 2">
    <name type="scientific">Rhizobium paranaense</name>
    <dbReference type="NCBI Taxonomy" id="1650438"/>
    <lineage>
        <taxon>Bacteria</taxon>
        <taxon>Pseudomonadati</taxon>
        <taxon>Pseudomonadota</taxon>
        <taxon>Alphaproteobacteria</taxon>
        <taxon>Hyphomicrobiales</taxon>
        <taxon>Rhizobiaceae</taxon>
        <taxon>Rhizobium/Agrobacterium group</taxon>
        <taxon>Rhizobium</taxon>
    </lineage>
</organism>
<dbReference type="Proteomes" id="UP000549882">
    <property type="component" value="Unassembled WGS sequence"/>
</dbReference>
<proteinExistence type="predicted"/>
<gene>
    <name evidence="1" type="ORF">GGD50_005804</name>
</gene>
<keyword evidence="2" id="KW-1185">Reference proteome</keyword>